<dbReference type="GO" id="GO:0016616">
    <property type="term" value="F:oxidoreductase activity, acting on the CH-OH group of donors, NAD or NADP as acceptor"/>
    <property type="evidence" value="ECO:0007669"/>
    <property type="project" value="InterPro"/>
</dbReference>
<dbReference type="OMA" id="VEIMIVD"/>
<dbReference type="OrthoDB" id="9991913at2759"/>
<evidence type="ECO:0000259" key="3">
    <source>
        <dbReference type="Pfam" id="PF00389"/>
    </source>
</evidence>
<dbReference type="GO" id="GO:0003713">
    <property type="term" value="F:transcription coactivator activity"/>
    <property type="evidence" value="ECO:0007669"/>
    <property type="project" value="TreeGrafter"/>
</dbReference>
<gene>
    <name evidence="5" type="ORF">HPLM_LOCUS10817</name>
</gene>
<sequence>MNGPTGARPLVALLDGRDCTIEMPLLKDVATVAFCDAQSTHEIHEKVLNEAVAALMYHSIKLEKEDLEKFKALRVVVKIGYGFDNIDVKAATELGIAVCHTPGDCIEEIADFTMSLILNLYRRTYWLAKAVSEGKKVVGAEHVREVAGGSKRMRGDMLGIIGMGRVGTAVALRARSFGMNIAFYDPFVPDGFEKALGVERARGAHLDYVTYYMEEVKTTQVMKQIQHEKDANSLFFEFSEQLKCYALDDLLLKSDAISLHCSLTDETRHIINEQTLKQCRPGVFIINTSRGGLVDEVLSSTLE</sequence>
<feature type="domain" description="D-isomer specific 2-hydroxyacid dehydrogenase NAD-binding" evidence="4">
    <location>
        <begin position="114"/>
        <end position="200"/>
    </location>
</feature>
<dbReference type="InterPro" id="IPR051638">
    <property type="entry name" value="CTBP_dehydrogenase"/>
</dbReference>
<dbReference type="GO" id="GO:0001221">
    <property type="term" value="F:transcription coregulator binding"/>
    <property type="evidence" value="ECO:0007669"/>
    <property type="project" value="TreeGrafter"/>
</dbReference>
<dbReference type="GO" id="GO:0051287">
    <property type="term" value="F:NAD binding"/>
    <property type="evidence" value="ECO:0007669"/>
    <property type="project" value="InterPro"/>
</dbReference>
<evidence type="ECO:0000256" key="1">
    <source>
        <dbReference type="ARBA" id="ARBA00023002"/>
    </source>
</evidence>
<evidence type="ECO:0000313" key="7">
    <source>
        <dbReference type="WBParaSite" id="HPLM_0001082501-mRNA-1"/>
    </source>
</evidence>
<dbReference type="PANTHER" id="PTHR46029:SF7">
    <property type="entry name" value="C-TERMINAL-BINDING PROTEIN"/>
    <property type="match status" value="1"/>
</dbReference>
<dbReference type="InterPro" id="IPR006140">
    <property type="entry name" value="D-isomer_DH_NAD-bd"/>
</dbReference>
<dbReference type="Gene3D" id="3.40.50.720">
    <property type="entry name" value="NAD(P)-binding Rossmann-like Domain"/>
    <property type="match status" value="3"/>
</dbReference>
<evidence type="ECO:0000256" key="2">
    <source>
        <dbReference type="RuleBase" id="RU003719"/>
    </source>
</evidence>
<dbReference type="GO" id="GO:0006357">
    <property type="term" value="P:regulation of transcription by RNA polymerase II"/>
    <property type="evidence" value="ECO:0007669"/>
    <property type="project" value="TreeGrafter"/>
</dbReference>
<protein>
    <submittedName>
        <fullName evidence="7">2-Hacid_dh_C domain-containing protein</fullName>
    </submittedName>
</protein>
<dbReference type="GO" id="GO:0005634">
    <property type="term" value="C:nucleus"/>
    <property type="evidence" value="ECO:0007669"/>
    <property type="project" value="TreeGrafter"/>
</dbReference>
<dbReference type="InterPro" id="IPR029753">
    <property type="entry name" value="D-isomer_DH_CS"/>
</dbReference>
<evidence type="ECO:0000313" key="5">
    <source>
        <dbReference type="EMBL" id="VDO41211.1"/>
    </source>
</evidence>
<proteinExistence type="inferred from homology"/>
<reference evidence="5 6" key="2">
    <citation type="submission" date="2018-11" db="EMBL/GenBank/DDBJ databases">
        <authorList>
            <consortium name="Pathogen Informatics"/>
        </authorList>
    </citation>
    <scope>NUCLEOTIDE SEQUENCE [LARGE SCALE GENOMIC DNA]</scope>
    <source>
        <strain evidence="5 6">MHpl1</strain>
    </source>
</reference>
<accession>A0A0N4WIN2</accession>
<dbReference type="SUPFAM" id="SSF51735">
    <property type="entry name" value="NAD(P)-binding Rossmann-fold domains"/>
    <property type="match status" value="1"/>
</dbReference>
<dbReference type="Proteomes" id="UP000268014">
    <property type="component" value="Unassembled WGS sequence"/>
</dbReference>
<evidence type="ECO:0000313" key="6">
    <source>
        <dbReference type="Proteomes" id="UP000268014"/>
    </source>
</evidence>
<feature type="domain" description="D-isomer specific 2-hydroxyacid dehydrogenase catalytic" evidence="3">
    <location>
        <begin position="19"/>
        <end position="280"/>
    </location>
</feature>
<dbReference type="EMBL" id="UZAF01017397">
    <property type="protein sequence ID" value="VDO41211.1"/>
    <property type="molecule type" value="Genomic_DNA"/>
</dbReference>
<dbReference type="WBParaSite" id="HPLM_0001082501-mRNA-1">
    <property type="protein sequence ID" value="HPLM_0001082501-mRNA-1"/>
    <property type="gene ID" value="HPLM_0001082501"/>
</dbReference>
<dbReference type="AlphaFoldDB" id="A0A0N4WIN2"/>
<dbReference type="GO" id="GO:0140297">
    <property type="term" value="F:DNA-binding transcription factor binding"/>
    <property type="evidence" value="ECO:0007669"/>
    <property type="project" value="TreeGrafter"/>
</dbReference>
<dbReference type="Pfam" id="PF02826">
    <property type="entry name" value="2-Hacid_dh_C"/>
    <property type="match status" value="1"/>
</dbReference>
<evidence type="ECO:0000259" key="4">
    <source>
        <dbReference type="Pfam" id="PF02826"/>
    </source>
</evidence>
<keyword evidence="6" id="KW-1185">Reference proteome</keyword>
<organism evidence="7">
    <name type="scientific">Haemonchus placei</name>
    <name type="common">Barber's pole worm</name>
    <dbReference type="NCBI Taxonomy" id="6290"/>
    <lineage>
        <taxon>Eukaryota</taxon>
        <taxon>Metazoa</taxon>
        <taxon>Ecdysozoa</taxon>
        <taxon>Nematoda</taxon>
        <taxon>Chromadorea</taxon>
        <taxon>Rhabditida</taxon>
        <taxon>Rhabditina</taxon>
        <taxon>Rhabditomorpha</taxon>
        <taxon>Strongyloidea</taxon>
        <taxon>Trichostrongylidae</taxon>
        <taxon>Haemonchus</taxon>
    </lineage>
</organism>
<dbReference type="SUPFAM" id="SSF52283">
    <property type="entry name" value="Formate/glycerate dehydrogenase catalytic domain-like"/>
    <property type="match status" value="1"/>
</dbReference>
<comment type="similarity">
    <text evidence="2">Belongs to the D-isomer specific 2-hydroxyacid dehydrogenase family.</text>
</comment>
<keyword evidence="1 2" id="KW-0560">Oxidoreductase</keyword>
<dbReference type="PROSITE" id="PS00671">
    <property type="entry name" value="D_2_HYDROXYACID_DH_3"/>
    <property type="match status" value="1"/>
</dbReference>
<dbReference type="PANTHER" id="PTHR46029">
    <property type="entry name" value="C-TERMINAL-BINDING PROTEIN"/>
    <property type="match status" value="1"/>
</dbReference>
<dbReference type="Pfam" id="PF00389">
    <property type="entry name" value="2-Hacid_dh"/>
    <property type="match status" value="1"/>
</dbReference>
<dbReference type="InterPro" id="IPR006139">
    <property type="entry name" value="D-isomer_2_OHA_DH_cat_dom"/>
</dbReference>
<dbReference type="STRING" id="6290.A0A0N4WIN2"/>
<name>A0A0N4WIN2_HAEPC</name>
<reference evidence="7" key="1">
    <citation type="submission" date="2017-02" db="UniProtKB">
        <authorList>
            <consortium name="WormBaseParasite"/>
        </authorList>
    </citation>
    <scope>IDENTIFICATION</scope>
</reference>
<dbReference type="InterPro" id="IPR036291">
    <property type="entry name" value="NAD(P)-bd_dom_sf"/>
</dbReference>
<dbReference type="GO" id="GO:0003714">
    <property type="term" value="F:transcription corepressor activity"/>
    <property type="evidence" value="ECO:0007669"/>
    <property type="project" value="TreeGrafter"/>
</dbReference>